<comment type="caution">
    <text evidence="2">The sequence shown here is derived from an EMBL/GenBank/DDBJ whole genome shotgun (WGS) entry which is preliminary data.</text>
</comment>
<evidence type="ECO:0008006" key="4">
    <source>
        <dbReference type="Google" id="ProtNLM"/>
    </source>
</evidence>
<evidence type="ECO:0000313" key="2">
    <source>
        <dbReference type="EMBL" id="TCD12816.1"/>
    </source>
</evidence>
<proteinExistence type="predicted"/>
<sequence length="269" mass="31198">MNNTFNINRFLLLLKRQWLDFGKIYFGVLIVLVGIIIAIYSYFIPTPKSGHFFDYDGNLDMRFRYGLFMLLGFFFISIIASGYYNNLGQKSRAILELMTPASTFEKFLAGIFYTAIVSVFSYLLVFYIVDAGFVKYLNSNLPAFSSTLNKKTSIKDVDGIFYEVINDANYLRYSRYFFVFPFLFTSIFLLGSVYFNRFHYIKTAMAVMIFTGIAGYIIYKIGYLLTQDMVSISIVSKEDSVLQSTFIVTLIITIIMWLITFIRLKEKEV</sequence>
<accession>A0A4V2MNH3</accession>
<keyword evidence="1" id="KW-0472">Membrane</keyword>
<dbReference type="AlphaFoldDB" id="A0A4V2MNH3"/>
<dbReference type="RefSeq" id="WP_131556250.1">
    <property type="nucleotide sequence ID" value="NZ_SJSN01000001.1"/>
</dbReference>
<evidence type="ECO:0000256" key="1">
    <source>
        <dbReference type="SAM" id="Phobius"/>
    </source>
</evidence>
<dbReference type="OrthoDB" id="1523880at2"/>
<feature type="transmembrane region" description="Helical" evidence="1">
    <location>
        <begin position="176"/>
        <end position="195"/>
    </location>
</feature>
<feature type="transmembrane region" description="Helical" evidence="1">
    <location>
        <begin position="207"/>
        <end position="225"/>
    </location>
</feature>
<feature type="transmembrane region" description="Helical" evidence="1">
    <location>
        <begin position="21"/>
        <end position="43"/>
    </location>
</feature>
<keyword evidence="3" id="KW-1185">Reference proteome</keyword>
<feature type="transmembrane region" description="Helical" evidence="1">
    <location>
        <begin position="107"/>
        <end position="129"/>
    </location>
</feature>
<dbReference type="Proteomes" id="UP000291485">
    <property type="component" value="Unassembled WGS sequence"/>
</dbReference>
<reference evidence="2 3" key="1">
    <citation type="submission" date="2019-02" db="EMBL/GenBank/DDBJ databases">
        <title>Pedobacter sp. RP-3-11 sp. nov., isolated from Arctic soil.</title>
        <authorList>
            <person name="Dahal R.H."/>
        </authorList>
    </citation>
    <scope>NUCLEOTIDE SEQUENCE [LARGE SCALE GENOMIC DNA]</scope>
    <source>
        <strain evidence="2 3">RP-3-11</strain>
    </source>
</reference>
<feature type="transmembrane region" description="Helical" evidence="1">
    <location>
        <begin position="63"/>
        <end position="86"/>
    </location>
</feature>
<keyword evidence="1" id="KW-0812">Transmembrane</keyword>
<organism evidence="2 3">
    <name type="scientific">Pedobacter frigidisoli</name>
    <dbReference type="NCBI Taxonomy" id="2530455"/>
    <lineage>
        <taxon>Bacteria</taxon>
        <taxon>Pseudomonadati</taxon>
        <taxon>Bacteroidota</taxon>
        <taxon>Sphingobacteriia</taxon>
        <taxon>Sphingobacteriales</taxon>
        <taxon>Sphingobacteriaceae</taxon>
        <taxon>Pedobacter</taxon>
    </lineage>
</organism>
<gene>
    <name evidence="2" type="ORF">EZ449_01860</name>
</gene>
<dbReference type="EMBL" id="SJSN01000001">
    <property type="protein sequence ID" value="TCD12816.1"/>
    <property type="molecule type" value="Genomic_DNA"/>
</dbReference>
<keyword evidence="1" id="KW-1133">Transmembrane helix</keyword>
<feature type="transmembrane region" description="Helical" evidence="1">
    <location>
        <begin position="245"/>
        <end position="264"/>
    </location>
</feature>
<name>A0A4V2MNH3_9SPHI</name>
<protein>
    <recommendedName>
        <fullName evidence="4">ABC-2 family transporter protein</fullName>
    </recommendedName>
</protein>
<evidence type="ECO:0000313" key="3">
    <source>
        <dbReference type="Proteomes" id="UP000291485"/>
    </source>
</evidence>